<dbReference type="Proteomes" id="UP000248790">
    <property type="component" value="Unassembled WGS sequence"/>
</dbReference>
<evidence type="ECO:0000313" key="6">
    <source>
        <dbReference type="Proteomes" id="UP000248790"/>
    </source>
</evidence>
<keyword evidence="2" id="KW-0479">Metal-binding</keyword>
<keyword evidence="3" id="KW-0862">Zinc</keyword>
<dbReference type="GO" id="GO:0046872">
    <property type="term" value="F:metal ion binding"/>
    <property type="evidence" value="ECO:0007669"/>
    <property type="project" value="UniProtKB-KW"/>
</dbReference>
<evidence type="ECO:0000256" key="1">
    <source>
        <dbReference type="ARBA" id="ARBA00001947"/>
    </source>
</evidence>
<dbReference type="AlphaFoldDB" id="A0A327WFE2"/>
<protein>
    <submittedName>
        <fullName evidence="5">Zinc-binding dehydrogenase</fullName>
    </submittedName>
</protein>
<dbReference type="EMBL" id="QLMC01000017">
    <property type="protein sequence ID" value="RAJ90009.1"/>
    <property type="molecule type" value="Genomic_DNA"/>
</dbReference>
<dbReference type="RefSeq" id="WP_229310860.1">
    <property type="nucleotide sequence ID" value="NZ_QLMC01000017.1"/>
</dbReference>
<accession>A0A327WFE2</accession>
<sequence length="148" mass="16009">MAADLADIQPGNVVAIWGCGGVGQMAIQSAFLLGASRVTAIDREPDRLRMAKDISGAEVLDFSKVDIQQALREMTGGRGADRCIDCVGMEALSEGLDYYYDKTKQFVRLESDRPIVQREAILACRKGRTISIIGVYGGLVDSIPMGRP</sequence>
<organism evidence="5 6">
    <name type="scientific">Larkinella arboricola</name>
    <dbReference type="NCBI Taxonomy" id="643671"/>
    <lineage>
        <taxon>Bacteria</taxon>
        <taxon>Pseudomonadati</taxon>
        <taxon>Bacteroidota</taxon>
        <taxon>Cytophagia</taxon>
        <taxon>Cytophagales</taxon>
        <taxon>Spirosomataceae</taxon>
        <taxon>Larkinella</taxon>
    </lineage>
</organism>
<dbReference type="SUPFAM" id="SSF51735">
    <property type="entry name" value="NAD(P)-binding Rossmann-fold domains"/>
    <property type="match status" value="1"/>
</dbReference>
<feature type="domain" description="Alcohol dehydrogenase-like C-terminal" evidence="4">
    <location>
        <begin position="21"/>
        <end position="97"/>
    </location>
</feature>
<comment type="cofactor">
    <cofactor evidence="1">
        <name>Zn(2+)</name>
        <dbReference type="ChEBI" id="CHEBI:29105"/>
    </cofactor>
</comment>
<keyword evidence="6" id="KW-1185">Reference proteome</keyword>
<dbReference type="Pfam" id="PF00107">
    <property type="entry name" value="ADH_zinc_N"/>
    <property type="match status" value="1"/>
</dbReference>
<proteinExistence type="predicted"/>
<dbReference type="PANTHER" id="PTHR42813:SF2">
    <property type="entry name" value="DEHYDROGENASE, ZINC-CONTAINING, PUTATIVE (AFU_ORTHOLOGUE AFUA_2G02810)-RELATED"/>
    <property type="match status" value="1"/>
</dbReference>
<dbReference type="InterPro" id="IPR013149">
    <property type="entry name" value="ADH-like_C"/>
</dbReference>
<evidence type="ECO:0000256" key="2">
    <source>
        <dbReference type="ARBA" id="ARBA00022723"/>
    </source>
</evidence>
<evidence type="ECO:0000259" key="4">
    <source>
        <dbReference type="Pfam" id="PF00107"/>
    </source>
</evidence>
<dbReference type="PANTHER" id="PTHR42813">
    <property type="entry name" value="ZINC-TYPE ALCOHOL DEHYDROGENASE-LIKE"/>
    <property type="match status" value="1"/>
</dbReference>
<evidence type="ECO:0000313" key="5">
    <source>
        <dbReference type="EMBL" id="RAJ90009.1"/>
    </source>
</evidence>
<name>A0A327WFE2_LARAB</name>
<evidence type="ECO:0000256" key="3">
    <source>
        <dbReference type="ARBA" id="ARBA00022833"/>
    </source>
</evidence>
<dbReference type="InterPro" id="IPR036291">
    <property type="entry name" value="NAD(P)-bd_dom_sf"/>
</dbReference>
<gene>
    <name evidence="5" type="ORF">LX87_05575</name>
</gene>
<dbReference type="Gene3D" id="3.40.50.720">
    <property type="entry name" value="NAD(P)-binding Rossmann-like Domain"/>
    <property type="match status" value="1"/>
</dbReference>
<reference evidence="5 6" key="1">
    <citation type="submission" date="2018-06" db="EMBL/GenBank/DDBJ databases">
        <title>Genomic Encyclopedia of Archaeal and Bacterial Type Strains, Phase II (KMG-II): from individual species to whole genera.</title>
        <authorList>
            <person name="Goeker M."/>
        </authorList>
    </citation>
    <scope>NUCLEOTIDE SEQUENCE [LARGE SCALE GENOMIC DNA]</scope>
    <source>
        <strain evidence="5 6">DSM 21851</strain>
    </source>
</reference>
<comment type="caution">
    <text evidence="5">The sequence shown here is derived from an EMBL/GenBank/DDBJ whole genome shotgun (WGS) entry which is preliminary data.</text>
</comment>